<evidence type="ECO:0000313" key="2">
    <source>
        <dbReference type="Proteomes" id="UP000249304"/>
    </source>
</evidence>
<dbReference type="GO" id="GO:0046872">
    <property type="term" value="F:metal ion binding"/>
    <property type="evidence" value="ECO:0007669"/>
    <property type="project" value="InterPro"/>
</dbReference>
<dbReference type="NCBIfam" id="TIGR03638">
    <property type="entry name" value="cas1_ECOLI"/>
    <property type="match status" value="1"/>
</dbReference>
<keyword evidence="1" id="KW-0378">Hydrolase</keyword>
<proteinExistence type="predicted"/>
<sequence length="237" mass="26178">VWVGEQGVRFYSGGRSLNRSSSLVEAQAAKWANRRTRLEVAREMYRMRFPGEDPSALTRHELLGREGRRVKERYRQEAERVGLQWHGRVYVPGDFDAGDPLNQAVTAAAQCMYGVAQTTVTALGCAPGLGFIHSGHELAFVLDIADLYKTDIAIPVAFEVAAHSPQDVGSRTRRAVRDSINKVGLLKRCVNDIKHLLLSDAAGGADALDEDIDRVLLQSDHGIELESGHNYADEVPW</sequence>
<feature type="non-terminal residue" evidence="1">
    <location>
        <position position="1"/>
    </location>
</feature>
<comment type="caution">
    <text evidence="1">The sequence shown here is derived from an EMBL/GenBank/DDBJ whole genome shotgun (WGS) entry which is preliminary data.</text>
</comment>
<dbReference type="Proteomes" id="UP000249304">
    <property type="component" value="Unassembled WGS sequence"/>
</dbReference>
<organism evidence="1 2">
    <name type="scientific">Nonomuraea aridisoli</name>
    <dbReference type="NCBI Taxonomy" id="2070368"/>
    <lineage>
        <taxon>Bacteria</taxon>
        <taxon>Bacillati</taxon>
        <taxon>Actinomycetota</taxon>
        <taxon>Actinomycetes</taxon>
        <taxon>Streptosporangiales</taxon>
        <taxon>Streptosporangiaceae</taxon>
        <taxon>Nonomuraea</taxon>
    </lineage>
</organism>
<keyword evidence="1" id="KW-0540">Nuclease</keyword>
<name>A0A2W2F2U6_9ACTN</name>
<keyword evidence="2" id="KW-1185">Reference proteome</keyword>
<keyword evidence="1" id="KW-0255">Endonuclease</keyword>
<dbReference type="Gene3D" id="1.20.120.920">
    <property type="entry name" value="CRISPR-associated endonuclease Cas1, C-terminal domain"/>
    <property type="match status" value="1"/>
</dbReference>
<dbReference type="RefSeq" id="WP_111180991.1">
    <property type="nucleotide sequence ID" value="NZ_POUD01000095.1"/>
</dbReference>
<dbReference type="PANTHER" id="PTHR34353:SF3">
    <property type="entry name" value="CRISPR-ASSOCIATED ENDONUCLEASE CAS1"/>
    <property type="match status" value="1"/>
</dbReference>
<dbReference type="EMBL" id="POUD01000095">
    <property type="protein sequence ID" value="PZG15877.1"/>
    <property type="molecule type" value="Genomic_DNA"/>
</dbReference>
<evidence type="ECO:0000313" key="1">
    <source>
        <dbReference type="EMBL" id="PZG15877.1"/>
    </source>
</evidence>
<dbReference type="GO" id="GO:0004520">
    <property type="term" value="F:DNA endonuclease activity"/>
    <property type="evidence" value="ECO:0007669"/>
    <property type="project" value="InterPro"/>
</dbReference>
<dbReference type="InterPro" id="IPR019851">
    <property type="entry name" value="CRISPR-assoc_Cas1_ECOLI"/>
</dbReference>
<dbReference type="InterPro" id="IPR050646">
    <property type="entry name" value="Cas1"/>
</dbReference>
<dbReference type="GO" id="GO:0043571">
    <property type="term" value="P:maintenance of CRISPR repeat elements"/>
    <property type="evidence" value="ECO:0007669"/>
    <property type="project" value="InterPro"/>
</dbReference>
<protein>
    <submittedName>
        <fullName evidence="1">Type I-E CRISPR-associated endonuclease Cas1</fullName>
    </submittedName>
</protein>
<gene>
    <name evidence="1" type="primary">cas1e</name>
    <name evidence="1" type="ORF">C1J01_22685</name>
</gene>
<reference evidence="1 2" key="1">
    <citation type="submission" date="2018-01" db="EMBL/GenBank/DDBJ databases">
        <title>Draft genome sequence of Nonomuraea sp. KC333.</title>
        <authorList>
            <person name="Sahin N."/>
            <person name="Saygin H."/>
            <person name="Ay H."/>
        </authorList>
    </citation>
    <scope>NUCLEOTIDE SEQUENCE [LARGE SCALE GENOMIC DNA]</scope>
    <source>
        <strain evidence="1 2">KC333</strain>
    </source>
</reference>
<dbReference type="PANTHER" id="PTHR34353">
    <property type="entry name" value="CRISPR-ASSOCIATED ENDONUCLEASE CAS1 1"/>
    <property type="match status" value="1"/>
</dbReference>
<dbReference type="InterPro" id="IPR042206">
    <property type="entry name" value="CRISPR-assoc_Cas1_C"/>
</dbReference>
<dbReference type="OrthoDB" id="9777847at2"/>
<accession>A0A2W2F2U6</accession>
<dbReference type="AlphaFoldDB" id="A0A2W2F2U6"/>